<dbReference type="FunFam" id="3.30.1510.10:FF:000001">
    <property type="entry name" value="Formate--tetrahydrofolate ligase"/>
    <property type="match status" value="1"/>
</dbReference>
<keyword evidence="4" id="KW-0436">Ligase</keyword>
<dbReference type="UniPathway" id="UPA00193"/>
<protein>
    <recommendedName>
        <fullName evidence="2">formate--tetrahydrofolate ligase</fullName>
        <ecNumber evidence="2">6.3.4.3</ecNumber>
    </recommendedName>
</protein>
<dbReference type="GO" id="GO:0035999">
    <property type="term" value="P:tetrahydrofolate interconversion"/>
    <property type="evidence" value="ECO:0007669"/>
    <property type="project" value="UniProtKB-UniPathway"/>
</dbReference>
<dbReference type="PROSITE" id="PS00722">
    <property type="entry name" value="FTHFS_2"/>
    <property type="match status" value="1"/>
</dbReference>
<dbReference type="InterPro" id="IPR027417">
    <property type="entry name" value="P-loop_NTPase"/>
</dbReference>
<evidence type="ECO:0000256" key="4">
    <source>
        <dbReference type="ARBA" id="ARBA00022598"/>
    </source>
</evidence>
<keyword evidence="5" id="KW-0547">Nucleotide-binding</keyword>
<sequence length="409" mass="44546">MSNVKSDIEIARAAKMKPIKDVLAKLNVPDEPSSFSPMGRHIAKLNLEYIDKLKEKNSNLILVTAITPTPAGEGKTTTSVGLSDGLNKIGKKSVVCLREPSLGPSFGMKGGAAGGGYAQVVPMEQINLHFTGDFHAITCAHNLLSALIDNHIYWGNKLNIDIRRIEWKRVIDLNDRALRSININLGGVANGFPREDGFDITVASEIMAIFCLSNNLKDLEEKIGNITIAYTREKKPIYAKDLNAQGPMTVLLREAIKPNVTQTLENNPAIIHGGPFGNIAHGCNSIIATKAALKLSEYVVTEAGFGADLGAEKFLNIKCRKAGIQPNCAVLVATVRALKMHGGVKKEDLKKENIEALKKGLPNLERHIKNIKKFGLQVVVAINHFITDTDREIKIIENHCSKLGVKANL</sequence>
<dbReference type="InterPro" id="IPR020628">
    <property type="entry name" value="Formate_THF_ligase_CS"/>
</dbReference>
<organism evidence="7">
    <name type="scientific">marine metagenome</name>
    <dbReference type="NCBI Taxonomy" id="408172"/>
    <lineage>
        <taxon>unclassified sequences</taxon>
        <taxon>metagenomes</taxon>
        <taxon>ecological metagenomes</taxon>
    </lineage>
</organism>
<dbReference type="Gene3D" id="3.40.50.300">
    <property type="entry name" value="P-loop containing nucleotide triphosphate hydrolases"/>
    <property type="match status" value="1"/>
</dbReference>
<dbReference type="InterPro" id="IPR000559">
    <property type="entry name" value="Formate_THF_ligase"/>
</dbReference>
<evidence type="ECO:0000256" key="3">
    <source>
        <dbReference type="ARBA" id="ARBA00022563"/>
    </source>
</evidence>
<dbReference type="PROSITE" id="PS00721">
    <property type="entry name" value="FTHFS_1"/>
    <property type="match status" value="1"/>
</dbReference>
<dbReference type="Gene3D" id="3.30.1510.10">
    <property type="entry name" value="Domain 2, N(10)-formyltetrahydrofolate synthetase"/>
    <property type="match status" value="1"/>
</dbReference>
<gene>
    <name evidence="7" type="ORF">METZ01_LOCUS102902</name>
</gene>
<dbReference type="EMBL" id="UINC01011327">
    <property type="protein sequence ID" value="SVA50048.1"/>
    <property type="molecule type" value="Genomic_DNA"/>
</dbReference>
<evidence type="ECO:0000256" key="6">
    <source>
        <dbReference type="ARBA" id="ARBA00022840"/>
    </source>
</evidence>
<accession>A0A381WDD7</accession>
<evidence type="ECO:0000313" key="7">
    <source>
        <dbReference type="EMBL" id="SVA50048.1"/>
    </source>
</evidence>
<dbReference type="Pfam" id="PF01268">
    <property type="entry name" value="FTHFS"/>
    <property type="match status" value="1"/>
</dbReference>
<dbReference type="GO" id="GO:0004329">
    <property type="term" value="F:formate-tetrahydrofolate ligase activity"/>
    <property type="evidence" value="ECO:0007669"/>
    <property type="project" value="UniProtKB-EC"/>
</dbReference>
<name>A0A381WDD7_9ZZZZ</name>
<evidence type="ECO:0000256" key="5">
    <source>
        <dbReference type="ARBA" id="ARBA00022741"/>
    </source>
</evidence>
<dbReference type="GO" id="GO:0005524">
    <property type="term" value="F:ATP binding"/>
    <property type="evidence" value="ECO:0007669"/>
    <property type="project" value="UniProtKB-KW"/>
</dbReference>
<evidence type="ECO:0000256" key="2">
    <source>
        <dbReference type="ARBA" id="ARBA00012295"/>
    </source>
</evidence>
<reference evidence="7" key="1">
    <citation type="submission" date="2018-05" db="EMBL/GenBank/DDBJ databases">
        <authorList>
            <person name="Lanie J.A."/>
            <person name="Ng W.-L."/>
            <person name="Kazmierczak K.M."/>
            <person name="Andrzejewski T.M."/>
            <person name="Davidsen T.M."/>
            <person name="Wayne K.J."/>
            <person name="Tettelin H."/>
            <person name="Glass J.I."/>
            <person name="Rusch D."/>
            <person name="Podicherti R."/>
            <person name="Tsui H.-C.T."/>
            <person name="Winkler M.E."/>
        </authorList>
    </citation>
    <scope>NUCLEOTIDE SEQUENCE</scope>
</reference>
<dbReference type="NCBIfam" id="NF010030">
    <property type="entry name" value="PRK13505.1"/>
    <property type="match status" value="1"/>
</dbReference>
<dbReference type="SUPFAM" id="SSF52540">
    <property type="entry name" value="P-loop containing nucleoside triphosphate hydrolases"/>
    <property type="match status" value="1"/>
</dbReference>
<dbReference type="EC" id="6.3.4.3" evidence="2"/>
<dbReference type="AlphaFoldDB" id="A0A381WDD7"/>
<proteinExistence type="predicted"/>
<evidence type="ECO:0000256" key="1">
    <source>
        <dbReference type="ARBA" id="ARBA00004777"/>
    </source>
</evidence>
<comment type="pathway">
    <text evidence="1">One-carbon metabolism; tetrahydrofolate interconversion.</text>
</comment>
<keyword evidence="3" id="KW-0554">One-carbon metabolism</keyword>
<keyword evidence="6" id="KW-0067">ATP-binding</keyword>